<dbReference type="AlphaFoldDB" id="A0A518IT20"/>
<dbReference type="EMBL" id="CP036318">
    <property type="protein sequence ID" value="QDV56235.1"/>
    <property type="molecule type" value="Genomic_DNA"/>
</dbReference>
<evidence type="ECO:0000313" key="1">
    <source>
        <dbReference type="EMBL" id="QDV56235.1"/>
    </source>
</evidence>
<gene>
    <name evidence="1" type="ORF">Mal33_22170</name>
</gene>
<sequence>MTPMEAYEYAASWGSFMRSGDPGACMYGFDSDCRPQSEEHRQDVINHMNRCRLMVTERPEDFDADELEKLEAFVEFITKRNIEGQTDGSFIIEISVCGSVTCCTEDGNDLEAETLSDMKDCNRSGDAEPACQYILDNYKPEFRIVRRVSDVYQNVVASKEEKLQVCRELYGGCDTNFSEEDNANLYLVWAAASNLEAMQEAK</sequence>
<reference evidence="1 2" key="1">
    <citation type="submission" date="2019-02" db="EMBL/GenBank/DDBJ databases">
        <title>Deep-cultivation of Planctomycetes and their phenomic and genomic characterization uncovers novel biology.</title>
        <authorList>
            <person name="Wiegand S."/>
            <person name="Jogler M."/>
            <person name="Boedeker C."/>
            <person name="Pinto D."/>
            <person name="Vollmers J."/>
            <person name="Rivas-Marin E."/>
            <person name="Kohn T."/>
            <person name="Peeters S.H."/>
            <person name="Heuer A."/>
            <person name="Rast P."/>
            <person name="Oberbeckmann S."/>
            <person name="Bunk B."/>
            <person name="Jeske O."/>
            <person name="Meyerdierks A."/>
            <person name="Storesund J.E."/>
            <person name="Kallscheuer N."/>
            <person name="Luecker S."/>
            <person name="Lage O.M."/>
            <person name="Pohl T."/>
            <person name="Merkel B.J."/>
            <person name="Hornburger P."/>
            <person name="Mueller R.-W."/>
            <person name="Bruemmer F."/>
            <person name="Labrenz M."/>
            <person name="Spormann A.M."/>
            <person name="Op den Camp H."/>
            <person name="Overmann J."/>
            <person name="Amann R."/>
            <person name="Jetten M.S.M."/>
            <person name="Mascher T."/>
            <person name="Medema M.H."/>
            <person name="Devos D.P."/>
            <person name="Kaster A.-K."/>
            <person name="Ovreas L."/>
            <person name="Rohde M."/>
            <person name="Galperin M.Y."/>
            <person name="Jogler C."/>
        </authorList>
    </citation>
    <scope>NUCLEOTIDE SEQUENCE [LARGE SCALE GENOMIC DNA]</scope>
    <source>
        <strain evidence="1 2">Mal33</strain>
    </source>
</reference>
<evidence type="ECO:0000313" key="2">
    <source>
        <dbReference type="Proteomes" id="UP000316770"/>
    </source>
</evidence>
<keyword evidence="2" id="KW-1185">Reference proteome</keyword>
<name>A0A518IT20_9BACT</name>
<protein>
    <submittedName>
        <fullName evidence="1">Uncharacterized protein</fullName>
    </submittedName>
</protein>
<accession>A0A518IT20</accession>
<proteinExistence type="predicted"/>
<dbReference type="Proteomes" id="UP000316770">
    <property type="component" value="Chromosome"/>
</dbReference>
<organism evidence="1 2">
    <name type="scientific">Rosistilla oblonga</name>
    <dbReference type="NCBI Taxonomy" id="2527990"/>
    <lineage>
        <taxon>Bacteria</taxon>
        <taxon>Pseudomonadati</taxon>
        <taxon>Planctomycetota</taxon>
        <taxon>Planctomycetia</taxon>
        <taxon>Pirellulales</taxon>
        <taxon>Pirellulaceae</taxon>
        <taxon>Rosistilla</taxon>
    </lineage>
</organism>